<organism evidence="1 2">
    <name type="scientific">Xenoophorus captivus</name>
    <dbReference type="NCBI Taxonomy" id="1517983"/>
    <lineage>
        <taxon>Eukaryota</taxon>
        <taxon>Metazoa</taxon>
        <taxon>Chordata</taxon>
        <taxon>Craniata</taxon>
        <taxon>Vertebrata</taxon>
        <taxon>Euteleostomi</taxon>
        <taxon>Actinopterygii</taxon>
        <taxon>Neopterygii</taxon>
        <taxon>Teleostei</taxon>
        <taxon>Neoteleostei</taxon>
        <taxon>Acanthomorphata</taxon>
        <taxon>Ovalentaria</taxon>
        <taxon>Atherinomorphae</taxon>
        <taxon>Cyprinodontiformes</taxon>
        <taxon>Goodeidae</taxon>
        <taxon>Xenoophorus</taxon>
    </lineage>
</organism>
<reference evidence="1 2" key="1">
    <citation type="submission" date="2021-06" db="EMBL/GenBank/DDBJ databases">
        <authorList>
            <person name="Palmer J.M."/>
        </authorList>
    </citation>
    <scope>NUCLEOTIDE SEQUENCE [LARGE SCALE GENOMIC DNA]</scope>
    <source>
        <strain evidence="1 2">XC_2019</strain>
        <tissue evidence="1">Muscle</tissue>
    </source>
</reference>
<comment type="caution">
    <text evidence="1">The sequence shown here is derived from an EMBL/GenBank/DDBJ whole genome shotgun (WGS) entry which is preliminary data.</text>
</comment>
<dbReference type="EMBL" id="JAHRIN010000182">
    <property type="protein sequence ID" value="MEQ2190733.1"/>
    <property type="molecule type" value="Genomic_DNA"/>
</dbReference>
<evidence type="ECO:0000313" key="1">
    <source>
        <dbReference type="EMBL" id="MEQ2190733.1"/>
    </source>
</evidence>
<sequence>MTWMEENGSSARADRRDTSSLVSVSRACEMRVELLNQTVLDLGFYDDGPYEVADHKELNALLIPVPYHSYLGRIRP</sequence>
<accession>A0ABV0Q556</accession>
<evidence type="ECO:0000313" key="2">
    <source>
        <dbReference type="Proteomes" id="UP001434883"/>
    </source>
</evidence>
<protein>
    <submittedName>
        <fullName evidence="1">Uncharacterized protein</fullName>
    </submittedName>
</protein>
<name>A0ABV0Q556_9TELE</name>
<gene>
    <name evidence="1" type="ORF">XENOCAPTIV_007412</name>
</gene>
<keyword evidence="2" id="KW-1185">Reference proteome</keyword>
<proteinExistence type="predicted"/>
<dbReference type="Proteomes" id="UP001434883">
    <property type="component" value="Unassembled WGS sequence"/>
</dbReference>